<dbReference type="PANTHER" id="PTHR30576:SF10">
    <property type="entry name" value="SLL5057 PROTEIN"/>
    <property type="match status" value="1"/>
</dbReference>
<evidence type="ECO:0000256" key="1">
    <source>
        <dbReference type="ARBA" id="ARBA00004141"/>
    </source>
</evidence>
<evidence type="ECO:0000256" key="4">
    <source>
        <dbReference type="ARBA" id="ARBA00022692"/>
    </source>
</evidence>
<keyword evidence="6 7" id="KW-0472">Membrane</keyword>
<dbReference type="PANTHER" id="PTHR30576">
    <property type="entry name" value="COLANIC BIOSYNTHESIS UDP-GLUCOSE LIPID CARRIER TRANSFERASE"/>
    <property type="match status" value="1"/>
</dbReference>
<dbReference type="GO" id="GO:0016780">
    <property type="term" value="F:phosphotransferase activity, for other substituted phosphate groups"/>
    <property type="evidence" value="ECO:0007669"/>
    <property type="project" value="TreeGrafter"/>
</dbReference>
<feature type="transmembrane region" description="Helical" evidence="7">
    <location>
        <begin position="66"/>
        <end position="85"/>
    </location>
</feature>
<evidence type="ECO:0000256" key="7">
    <source>
        <dbReference type="SAM" id="Phobius"/>
    </source>
</evidence>
<feature type="transmembrane region" description="Helical" evidence="7">
    <location>
        <begin position="343"/>
        <end position="364"/>
    </location>
</feature>
<comment type="similarity">
    <text evidence="2">Belongs to the bacterial sugar transferase family.</text>
</comment>
<feature type="transmembrane region" description="Helical" evidence="7">
    <location>
        <begin position="164"/>
        <end position="184"/>
    </location>
</feature>
<dbReference type="Gene3D" id="3.40.50.720">
    <property type="entry name" value="NAD(P)-binding Rossmann-like Domain"/>
    <property type="match status" value="1"/>
</dbReference>
<organism evidence="9 10">
    <name type="scientific">Rhodococcus jostii</name>
    <dbReference type="NCBI Taxonomy" id="132919"/>
    <lineage>
        <taxon>Bacteria</taxon>
        <taxon>Bacillati</taxon>
        <taxon>Actinomycetota</taxon>
        <taxon>Actinomycetes</taxon>
        <taxon>Mycobacteriales</taxon>
        <taxon>Nocardiaceae</taxon>
        <taxon>Rhodococcus</taxon>
    </lineage>
</organism>
<feature type="domain" description="Bacterial sugar transferase" evidence="8">
    <location>
        <begin position="338"/>
        <end position="525"/>
    </location>
</feature>
<evidence type="ECO:0000259" key="8">
    <source>
        <dbReference type="Pfam" id="PF02397"/>
    </source>
</evidence>
<accession>A0A1H5HK64</accession>
<proteinExistence type="inferred from homology"/>
<dbReference type="InterPro" id="IPR003362">
    <property type="entry name" value="Bact_transf"/>
</dbReference>
<reference evidence="10" key="1">
    <citation type="submission" date="2016-10" db="EMBL/GenBank/DDBJ databases">
        <authorList>
            <person name="Varghese N."/>
        </authorList>
    </citation>
    <scope>NUCLEOTIDE SEQUENCE [LARGE SCALE GENOMIC DNA]</scope>
    <source>
        <strain evidence="10">DSM 44719</strain>
    </source>
</reference>
<dbReference type="Pfam" id="PF13727">
    <property type="entry name" value="CoA_binding_3"/>
    <property type="match status" value="1"/>
</dbReference>
<keyword evidence="5 7" id="KW-1133">Transmembrane helix</keyword>
<evidence type="ECO:0000256" key="2">
    <source>
        <dbReference type="ARBA" id="ARBA00006464"/>
    </source>
</evidence>
<comment type="subcellular location">
    <subcellularLocation>
        <location evidence="1">Membrane</location>
        <topology evidence="1">Multi-pass membrane protein</topology>
    </subcellularLocation>
</comment>
<dbReference type="Pfam" id="PF02397">
    <property type="entry name" value="Bac_transf"/>
    <property type="match status" value="1"/>
</dbReference>
<protein>
    <submittedName>
        <fullName evidence="9">Undecaprenyl-phosphate galactose phosphotransferase, WbaP/exopolysaccharide biosynthesis polyprenyl glycosylphosphotransferase</fullName>
    </submittedName>
</protein>
<dbReference type="Proteomes" id="UP000183407">
    <property type="component" value="Unassembled WGS sequence"/>
</dbReference>
<dbReference type="EMBL" id="FNTL01000004">
    <property type="protein sequence ID" value="SEE28250.1"/>
    <property type="molecule type" value="Genomic_DNA"/>
</dbReference>
<evidence type="ECO:0000256" key="5">
    <source>
        <dbReference type="ARBA" id="ARBA00022989"/>
    </source>
</evidence>
<evidence type="ECO:0000256" key="3">
    <source>
        <dbReference type="ARBA" id="ARBA00022679"/>
    </source>
</evidence>
<dbReference type="NCBIfam" id="TIGR03025">
    <property type="entry name" value="EPS_sugtrans"/>
    <property type="match status" value="1"/>
</dbReference>
<evidence type="ECO:0000313" key="10">
    <source>
        <dbReference type="Proteomes" id="UP000183407"/>
    </source>
</evidence>
<keyword evidence="4 7" id="KW-0812">Transmembrane</keyword>
<name>A0A1H5HK64_RHOJO</name>
<feature type="transmembrane region" description="Helical" evidence="7">
    <location>
        <begin position="97"/>
        <end position="119"/>
    </location>
</feature>
<sequence>MSVTANSRKTRALAGLLVLRWKATNVTAFDVPLGPASGAPGATTVSSETGRLGSRREWQAAYIRRLLISDTLVVIAAVALAQWIRFGDSGVLTTGEAIHSLSYTLVSALLVVAWLVTLVIFRTRTIRVIGSGPDEYRRIFVSTVRLFGFIAILALLFRLDLARLYLAIAFPVGLIALMVNRWVWRQVITRKRSRGEFQTSVLVVGGERSVRNLAESFARGTADGYRVVGVCIPGHTGTHGDKITVNGREIPVLGDEQDVVESLEFCQADTVAVTATEHLGHDGMRDLAWALEPHHVDLVVAPGMMDVSGPRLSMRPVAGLPLIHVEKPQYHGAQRFSKLSFDFVFATLALIMISPVLLAVAIAIKLTSRGPVFYKSERMGLDGRPFPMLKFRSMVVDADKQVASLMKANEGAGVLFKMREDPRVTKVGRFMRKFSIDELPQFINVLRREMSVVGPRPPLRREVEAYDGTVRRRLLVKPGVTGLWQVSGRSDLSWEETVRLDLSYVENWSMMGDLLIIGKTVRAVIAGEGAY</sequence>
<dbReference type="GO" id="GO:0016020">
    <property type="term" value="C:membrane"/>
    <property type="evidence" value="ECO:0007669"/>
    <property type="project" value="UniProtKB-SubCell"/>
</dbReference>
<feature type="transmembrane region" description="Helical" evidence="7">
    <location>
        <begin position="139"/>
        <end position="158"/>
    </location>
</feature>
<evidence type="ECO:0000256" key="6">
    <source>
        <dbReference type="ARBA" id="ARBA00023136"/>
    </source>
</evidence>
<dbReference type="AlphaFoldDB" id="A0A1H5HK64"/>
<gene>
    <name evidence="9" type="ORF">SAMN04490220_7238</name>
</gene>
<evidence type="ECO:0000313" key="9">
    <source>
        <dbReference type="EMBL" id="SEE28250.1"/>
    </source>
</evidence>
<keyword evidence="3 9" id="KW-0808">Transferase</keyword>
<dbReference type="InterPro" id="IPR017475">
    <property type="entry name" value="EPS_sugar_tfrase"/>
</dbReference>